<dbReference type="PANTHER" id="PTHR13069:SF21">
    <property type="entry name" value="ALKYLATED DNA REPAIR PROTEIN ALKB HOMOLOG 8"/>
    <property type="match status" value="1"/>
</dbReference>
<dbReference type="GO" id="GO:0005634">
    <property type="term" value="C:nucleus"/>
    <property type="evidence" value="ECO:0007669"/>
    <property type="project" value="TreeGrafter"/>
</dbReference>
<organism evidence="5 6">
    <name type="scientific">Camelus dromedarius</name>
    <name type="common">Dromedary</name>
    <name type="synonym">Arabian camel</name>
    <dbReference type="NCBI Taxonomy" id="9838"/>
    <lineage>
        <taxon>Eukaryota</taxon>
        <taxon>Metazoa</taxon>
        <taxon>Chordata</taxon>
        <taxon>Craniata</taxon>
        <taxon>Vertebrata</taxon>
        <taxon>Euteleostomi</taxon>
        <taxon>Mammalia</taxon>
        <taxon>Eutheria</taxon>
        <taxon>Laurasiatheria</taxon>
        <taxon>Artiodactyla</taxon>
        <taxon>Tylopoda</taxon>
        <taxon>Camelidae</taxon>
        <taxon>Camelus</taxon>
    </lineage>
</organism>
<feature type="transmembrane region" description="Helical" evidence="4">
    <location>
        <begin position="152"/>
        <end position="172"/>
    </location>
</feature>
<evidence type="ECO:0000256" key="3">
    <source>
        <dbReference type="ARBA" id="ARBA00022691"/>
    </source>
</evidence>
<comment type="caution">
    <text evidence="5">The sequence shown here is derived from an EMBL/GenBank/DDBJ whole genome shotgun (WGS) entry which is preliminary data.</text>
</comment>
<keyword evidence="6" id="KW-1185">Reference proteome</keyword>
<dbReference type="Gene3D" id="2.60.120.1520">
    <property type="match status" value="1"/>
</dbReference>
<dbReference type="PANTHER" id="PTHR13069">
    <property type="entry name" value="ALKYLATED DNA REPAIR PROTEIN ALKB HOMOLOG 8"/>
    <property type="match status" value="1"/>
</dbReference>
<dbReference type="GO" id="GO:0030488">
    <property type="term" value="P:tRNA methylation"/>
    <property type="evidence" value="ECO:0007669"/>
    <property type="project" value="TreeGrafter"/>
</dbReference>
<keyword evidence="4" id="KW-0472">Membrane</keyword>
<dbReference type="SUPFAM" id="SSF53335">
    <property type="entry name" value="S-adenosyl-L-methionine-dependent methyltransferases"/>
    <property type="match status" value="1"/>
</dbReference>
<dbReference type="Proteomes" id="UP000299084">
    <property type="component" value="Unassembled WGS sequence"/>
</dbReference>
<evidence type="ECO:0000256" key="1">
    <source>
        <dbReference type="ARBA" id="ARBA00022603"/>
    </source>
</evidence>
<dbReference type="Gene3D" id="3.40.50.150">
    <property type="entry name" value="Vaccinia Virus protein VP39"/>
    <property type="match status" value="1"/>
</dbReference>
<dbReference type="InterPro" id="IPR051422">
    <property type="entry name" value="AlkB_tRNA_MeTrf/Diox"/>
</dbReference>
<dbReference type="InterPro" id="IPR029063">
    <property type="entry name" value="SAM-dependent_MTases_sf"/>
</dbReference>
<dbReference type="GO" id="GO:0106335">
    <property type="term" value="F:tRNA (5-carboxymethyluridine(34)-5-O)-methyltransferase activity"/>
    <property type="evidence" value="ECO:0007669"/>
    <property type="project" value="TreeGrafter"/>
</dbReference>
<keyword evidence="1" id="KW-0489">Methyltransferase</keyword>
<protein>
    <submittedName>
        <fullName evidence="5">Alkylated DNA repair protein alkB-like protein 8</fullName>
    </submittedName>
</protein>
<evidence type="ECO:0000313" key="6">
    <source>
        <dbReference type="Proteomes" id="UP000299084"/>
    </source>
</evidence>
<gene>
    <name evidence="5" type="ORF">Cadr_000029041</name>
</gene>
<keyword evidence="2" id="KW-0808">Transferase</keyword>
<name>A0A5N4C7D1_CAMDR</name>
<dbReference type="GO" id="GO:0002098">
    <property type="term" value="P:tRNA wobble uridine modification"/>
    <property type="evidence" value="ECO:0007669"/>
    <property type="project" value="TreeGrafter"/>
</dbReference>
<dbReference type="AlphaFoldDB" id="A0A5N4C7D1"/>
<keyword evidence="4" id="KW-0812">Transmembrane</keyword>
<accession>A0A5N4C7D1</accession>
<sequence>ITPRKFDTVQASRGHKSGVVTGDVEDLTLSKRGIRTSFTFRKVRHTPCNCRKYIILVLLEFGDDKSFYSYSLVCDSQTKETPPSFPESDREASRLEQEYVHRVYEGIAGHFSSTRHTPWPRVVEFLKALPSGSVVADIGCGNGKYLGVNKELYMASSCCFWLSFCFICKGYYHLLPHDIMLCF</sequence>
<feature type="non-terminal residue" evidence="5">
    <location>
        <position position="1"/>
    </location>
</feature>
<dbReference type="EMBL" id="JWIN03000033">
    <property type="protein sequence ID" value="KAB1254797.1"/>
    <property type="molecule type" value="Genomic_DNA"/>
</dbReference>
<proteinExistence type="predicted"/>
<dbReference type="GO" id="GO:0000049">
    <property type="term" value="F:tRNA binding"/>
    <property type="evidence" value="ECO:0007669"/>
    <property type="project" value="TreeGrafter"/>
</dbReference>
<evidence type="ECO:0000256" key="4">
    <source>
        <dbReference type="SAM" id="Phobius"/>
    </source>
</evidence>
<dbReference type="GO" id="GO:0005737">
    <property type="term" value="C:cytoplasm"/>
    <property type="evidence" value="ECO:0007669"/>
    <property type="project" value="TreeGrafter"/>
</dbReference>
<keyword evidence="4" id="KW-1133">Transmembrane helix</keyword>
<evidence type="ECO:0000313" key="5">
    <source>
        <dbReference type="EMBL" id="KAB1254797.1"/>
    </source>
</evidence>
<keyword evidence="3" id="KW-0949">S-adenosyl-L-methionine</keyword>
<reference evidence="5 6" key="1">
    <citation type="journal article" date="2019" name="Mol. Ecol. Resour.">
        <title>Improving Illumina assemblies with Hi-C and long reads: an example with the North African dromedary.</title>
        <authorList>
            <person name="Elbers J.P."/>
            <person name="Rogers M.F."/>
            <person name="Perelman P.L."/>
            <person name="Proskuryakova A.A."/>
            <person name="Serdyukova N.A."/>
            <person name="Johnson W.E."/>
            <person name="Horin P."/>
            <person name="Corander J."/>
            <person name="Murphy D."/>
            <person name="Burger P.A."/>
        </authorList>
    </citation>
    <scope>NUCLEOTIDE SEQUENCE [LARGE SCALE GENOMIC DNA]</scope>
    <source>
        <strain evidence="5">Drom800</strain>
        <tissue evidence="5">Blood</tissue>
    </source>
</reference>
<evidence type="ECO:0000256" key="2">
    <source>
        <dbReference type="ARBA" id="ARBA00022679"/>
    </source>
</evidence>